<accession>A0A8J4UZZ2</accession>
<name>A0A8J4UZZ2_9MYCE</name>
<dbReference type="Pfam" id="PF02204">
    <property type="entry name" value="VPS9"/>
    <property type="match status" value="1"/>
</dbReference>
<dbReference type="InterPro" id="IPR002110">
    <property type="entry name" value="Ankyrin_rpt"/>
</dbReference>
<dbReference type="PANTHER" id="PTHR24121:SF23">
    <property type="entry name" value="NO MECHANORECEPTOR POTENTIAL C, ISOFORM H"/>
    <property type="match status" value="1"/>
</dbReference>
<evidence type="ECO:0000313" key="5">
    <source>
        <dbReference type="Proteomes" id="UP000695562"/>
    </source>
</evidence>
<dbReference type="PROSITE" id="PS51205">
    <property type="entry name" value="VPS9"/>
    <property type="match status" value="1"/>
</dbReference>
<keyword evidence="5" id="KW-1185">Reference proteome</keyword>
<feature type="compositionally biased region" description="Polar residues" evidence="2">
    <location>
        <begin position="29"/>
        <end position="39"/>
    </location>
</feature>
<dbReference type="PANTHER" id="PTHR24121">
    <property type="entry name" value="NO MECHANORECEPTOR POTENTIAL C, ISOFORM D-RELATED"/>
    <property type="match status" value="1"/>
</dbReference>
<dbReference type="EMBL" id="AJWJ01000954">
    <property type="protein sequence ID" value="KAF2068507.1"/>
    <property type="molecule type" value="Genomic_DNA"/>
</dbReference>
<feature type="region of interest" description="Disordered" evidence="2">
    <location>
        <begin position="766"/>
        <end position="832"/>
    </location>
</feature>
<dbReference type="OrthoDB" id="1163311at2759"/>
<comment type="caution">
    <text evidence="4">The sequence shown here is derived from an EMBL/GenBank/DDBJ whole genome shotgun (WGS) entry which is preliminary data.</text>
</comment>
<dbReference type="InterPro" id="IPR036770">
    <property type="entry name" value="Ankyrin_rpt-contain_sf"/>
</dbReference>
<reference evidence="4" key="1">
    <citation type="submission" date="2020-01" db="EMBL/GenBank/DDBJ databases">
        <title>Development of genomics and gene disruption for Polysphondylium violaceum indicates a role for the polyketide synthase stlB in stalk morphogenesis.</title>
        <authorList>
            <person name="Narita B."/>
            <person name="Kawabe Y."/>
            <person name="Kin K."/>
            <person name="Saito T."/>
            <person name="Gibbs R."/>
            <person name="Kuspa A."/>
            <person name="Muzny D."/>
            <person name="Queller D."/>
            <person name="Richards S."/>
            <person name="Strassman J."/>
            <person name="Sucgang R."/>
            <person name="Worley K."/>
            <person name="Schaap P."/>
        </authorList>
    </citation>
    <scope>NUCLEOTIDE SEQUENCE</scope>
    <source>
        <strain evidence="4">QSvi11</strain>
    </source>
</reference>
<feature type="compositionally biased region" description="Basic and acidic residues" evidence="2">
    <location>
        <begin position="112"/>
        <end position="121"/>
    </location>
</feature>
<dbReference type="InterPro" id="IPR037191">
    <property type="entry name" value="VPS9_dom_sf"/>
</dbReference>
<dbReference type="Pfam" id="PF12796">
    <property type="entry name" value="Ank_2"/>
    <property type="match status" value="1"/>
</dbReference>
<keyword evidence="1" id="KW-0040">ANK repeat</keyword>
<dbReference type="PROSITE" id="PS50088">
    <property type="entry name" value="ANK_REPEAT"/>
    <property type="match status" value="1"/>
</dbReference>
<feature type="domain" description="VPS9" evidence="3">
    <location>
        <begin position="515"/>
        <end position="643"/>
    </location>
</feature>
<proteinExistence type="predicted"/>
<feature type="compositionally biased region" description="Low complexity" evidence="2">
    <location>
        <begin position="769"/>
        <end position="814"/>
    </location>
</feature>
<feature type="repeat" description="ANK" evidence="1">
    <location>
        <begin position="290"/>
        <end position="322"/>
    </location>
</feature>
<dbReference type="SMART" id="SM00248">
    <property type="entry name" value="ANK"/>
    <property type="match status" value="4"/>
</dbReference>
<evidence type="ECO:0000313" key="4">
    <source>
        <dbReference type="EMBL" id="KAF2068507.1"/>
    </source>
</evidence>
<feature type="compositionally biased region" description="Low complexity" evidence="2">
    <location>
        <begin position="40"/>
        <end position="51"/>
    </location>
</feature>
<evidence type="ECO:0000259" key="3">
    <source>
        <dbReference type="PROSITE" id="PS51205"/>
    </source>
</evidence>
<dbReference type="Gene3D" id="1.20.1050.80">
    <property type="entry name" value="VPS9 domain"/>
    <property type="match status" value="1"/>
</dbReference>
<sequence length="886" mass="99865">MENKGSPEISGIGGSHPALSSFLMDETVSDTSSNSSDYVQQQSQQAPTTQTLMLPPASIPPTTTAATTNSINMKGSLGGIGVIGGSLSVSQGSIINSKSSSSGNLMGGSSSYKDKDTGEKKPRTKLETMITSLEAGNMIFFGNSLKTKPIIPLTQILAQKNTFLHIACLSLRMVSVNFLLEKTTTQLVNCQNDKLKTPLYNCCEKGFFKAALSLLDYGASPLIANYQKWTPLHRLCSLEMKKNLYPYTPDSLIGYSPEAQLELAQKMFTVLEKSKVENSISNFIALKTNKGQTPLHISILSNNVDLSKYLLTHSTRESLKIKDDNGNTVLHLCSYRNNPKMINIAETILLTLSESLDGEAMQDYIDDINNLMATALQVSMKMANTTLNRLIVKYRAQAESKVLEEYFKSIESIDSSELLKISLETLAYNDDFKSTAFGKQFRRIVILIKQHYAINMSHQNSFVLLKRAKQTIRRYFDWLDSKIDHDHYEYLTVYREMLFTQIYDTIIHLYHETNKSKDLSFQQRVNMFKEISYKELDISEESWDQNVNILPKAMEILNSLPTKKTPAEKIETLNNATMQIQRNDANDLTPMFMYLLIKSQVNEIQSEFQFMDDFKDTPEQEQYLLLLQGSLDYLETLNYTLRNGHNQIMSLNSIRETTIDNILSLIDEFQYQASGADQVEDIDEGIQMTDQIILLQMLFTKLSNRTTNDPVYLPMKWSNPVMEAHHFKAVIERLGLKLDLKESSLIKNNSDNNSLQQSTTPSLECIQENNNCNSSPTTSPLLGGDSSPSLLSPSINNNHNNNNNLIPQCNINNNTSNEAPLVTRDSTNQSSSVATKEYPAGYICQKRGEVCVILEHPYPQMVYQIIEEKMRESVLPQMKNNKGKIN</sequence>
<protein>
    <recommendedName>
        <fullName evidence="3">VPS9 domain-containing protein</fullName>
    </recommendedName>
</protein>
<gene>
    <name evidence="4" type="ORF">CYY_010167</name>
</gene>
<dbReference type="SUPFAM" id="SSF48403">
    <property type="entry name" value="Ankyrin repeat"/>
    <property type="match status" value="1"/>
</dbReference>
<evidence type="ECO:0000256" key="2">
    <source>
        <dbReference type="SAM" id="MobiDB-lite"/>
    </source>
</evidence>
<dbReference type="SUPFAM" id="SSF109993">
    <property type="entry name" value="VPS9 domain"/>
    <property type="match status" value="1"/>
</dbReference>
<feature type="region of interest" description="Disordered" evidence="2">
    <location>
        <begin position="1"/>
        <end position="67"/>
    </location>
</feature>
<feature type="compositionally biased region" description="Low complexity" evidence="2">
    <location>
        <begin position="99"/>
        <end position="111"/>
    </location>
</feature>
<dbReference type="PROSITE" id="PS50297">
    <property type="entry name" value="ANK_REP_REGION"/>
    <property type="match status" value="1"/>
</dbReference>
<dbReference type="SMART" id="SM00167">
    <property type="entry name" value="VPS9"/>
    <property type="match status" value="1"/>
</dbReference>
<dbReference type="AlphaFoldDB" id="A0A8J4UZZ2"/>
<dbReference type="Proteomes" id="UP000695562">
    <property type="component" value="Unassembled WGS sequence"/>
</dbReference>
<dbReference type="Gene3D" id="1.25.40.20">
    <property type="entry name" value="Ankyrin repeat-containing domain"/>
    <property type="match status" value="2"/>
</dbReference>
<feature type="region of interest" description="Disordered" evidence="2">
    <location>
        <begin position="99"/>
        <end position="121"/>
    </location>
</feature>
<organism evidence="4 5">
    <name type="scientific">Polysphondylium violaceum</name>
    <dbReference type="NCBI Taxonomy" id="133409"/>
    <lineage>
        <taxon>Eukaryota</taxon>
        <taxon>Amoebozoa</taxon>
        <taxon>Evosea</taxon>
        <taxon>Eumycetozoa</taxon>
        <taxon>Dictyostelia</taxon>
        <taxon>Dictyosteliales</taxon>
        <taxon>Dictyosteliaceae</taxon>
        <taxon>Polysphondylium</taxon>
    </lineage>
</organism>
<evidence type="ECO:0000256" key="1">
    <source>
        <dbReference type="PROSITE-ProRule" id="PRU00023"/>
    </source>
</evidence>
<dbReference type="InterPro" id="IPR003123">
    <property type="entry name" value="VPS9"/>
</dbReference>